<accession>A0A380RTM1</accession>
<dbReference type="InterPro" id="IPR002575">
    <property type="entry name" value="Aminoglycoside_PTrfase"/>
</dbReference>
<dbReference type="InterPro" id="IPR003314">
    <property type="entry name" value="Mu-type_HTH"/>
</dbReference>
<dbReference type="InterPro" id="IPR011009">
    <property type="entry name" value="Kinase-like_dom_sf"/>
</dbReference>
<name>A0A380RTM1_FIBSU</name>
<dbReference type="GO" id="GO:0003677">
    <property type="term" value="F:DNA binding"/>
    <property type="evidence" value="ECO:0007669"/>
    <property type="project" value="InterPro"/>
</dbReference>
<evidence type="ECO:0000313" key="3">
    <source>
        <dbReference type="Proteomes" id="UP000255423"/>
    </source>
</evidence>
<feature type="domain" description="HTH Mu-type" evidence="1">
    <location>
        <begin position="382"/>
        <end position="394"/>
    </location>
</feature>
<keyword evidence="2" id="KW-0808">Transferase</keyword>
<dbReference type="Proteomes" id="UP000255423">
    <property type="component" value="Unassembled WGS sequence"/>
</dbReference>
<evidence type="ECO:0000259" key="1">
    <source>
        <dbReference type="PROSITE" id="PS51702"/>
    </source>
</evidence>
<sequence>MNLIKYFSKQRWFMGKNRTITRVDQIDSTEAGGTRIRLIKVSFDDGESDIYTVIDDENAAGKILEDAFLDGSQQSVFAGDSGFFSFRITSPFSRAALTSIKPVSKEQSNSAFCAPGKFFFKLYRRLEPGLHPEAEILEAMNKADSSRVPRLYAVCNYKAKGGEVYTWGILEEHFPNALDAWSEFCNNMDSTDAFQLGMSTAQMHESLKRLSGPKYSGIEPPFDRLAQLLKNSTDTMYAPQLREKLPELRIRYSDLLRETFSDKTIKKQRIHGDYHLGQVLITQSANGTKHFEIIDFEGEPTRSLDYRRTIRSPAVDIAGMLRSFAYAGAVAKTDPAEAQKAFVTGYSKVSGISTEEIEKESKPYILAKAIYEACYELEFRPDWFWIPAKALLEL</sequence>
<dbReference type="EMBL" id="UHJL01000001">
    <property type="protein sequence ID" value="SUQ18888.1"/>
    <property type="molecule type" value="Genomic_DNA"/>
</dbReference>
<gene>
    <name evidence="2" type="ORF">SAMN05661053_0110</name>
</gene>
<dbReference type="Gene3D" id="3.90.1200.10">
    <property type="match status" value="1"/>
</dbReference>
<dbReference type="AlphaFoldDB" id="A0A380RTM1"/>
<protein>
    <submittedName>
        <fullName evidence="2">Maltokinase</fullName>
    </submittedName>
</protein>
<organism evidence="2 3">
    <name type="scientific">Fibrobacter succinogenes</name>
    <name type="common">Bacteroides succinogenes</name>
    <dbReference type="NCBI Taxonomy" id="833"/>
    <lineage>
        <taxon>Bacteria</taxon>
        <taxon>Pseudomonadati</taxon>
        <taxon>Fibrobacterota</taxon>
        <taxon>Fibrobacteria</taxon>
        <taxon>Fibrobacterales</taxon>
        <taxon>Fibrobacteraceae</taxon>
        <taxon>Fibrobacter</taxon>
    </lineage>
</organism>
<evidence type="ECO:0000313" key="2">
    <source>
        <dbReference type="EMBL" id="SUQ18888.1"/>
    </source>
</evidence>
<dbReference type="PROSITE" id="PS51702">
    <property type="entry name" value="HTH_MU"/>
    <property type="match status" value="1"/>
</dbReference>
<dbReference type="Pfam" id="PF01636">
    <property type="entry name" value="APH"/>
    <property type="match status" value="1"/>
</dbReference>
<dbReference type="SUPFAM" id="SSF56112">
    <property type="entry name" value="Protein kinase-like (PK-like)"/>
    <property type="match status" value="1"/>
</dbReference>
<reference evidence="2 3" key="1">
    <citation type="submission" date="2017-08" db="EMBL/GenBank/DDBJ databases">
        <authorList>
            <person name="de Groot N.N."/>
        </authorList>
    </citation>
    <scope>NUCLEOTIDE SEQUENCE [LARGE SCALE GENOMIC DNA]</scope>
    <source>
        <strain evidence="2 3">HM2</strain>
    </source>
</reference>
<keyword evidence="2" id="KW-0418">Kinase</keyword>
<dbReference type="GO" id="GO:0016301">
    <property type="term" value="F:kinase activity"/>
    <property type="evidence" value="ECO:0007669"/>
    <property type="project" value="UniProtKB-KW"/>
</dbReference>
<proteinExistence type="predicted"/>